<evidence type="ECO:0000313" key="2">
    <source>
        <dbReference type="Proteomes" id="UP000472271"/>
    </source>
</evidence>
<protein>
    <recommendedName>
        <fullName evidence="3">PH domain-containing protein</fullName>
    </recommendedName>
</protein>
<evidence type="ECO:0008006" key="3">
    <source>
        <dbReference type="Google" id="ProtNLM"/>
    </source>
</evidence>
<dbReference type="Pfam" id="PF26089">
    <property type="entry name" value="PH_Niban2"/>
    <property type="match status" value="1"/>
</dbReference>
<dbReference type="PANTHER" id="PTHR14392:SF3">
    <property type="entry name" value="PROTEIN NIBAN 1"/>
    <property type="match status" value="1"/>
</dbReference>
<keyword evidence="2" id="KW-1185">Reference proteome</keyword>
<dbReference type="AlphaFoldDB" id="A0A673C0F3"/>
<accession>A0A673C0F3</accession>
<dbReference type="Proteomes" id="UP000472271">
    <property type="component" value="Chromosome 17"/>
</dbReference>
<reference evidence="1" key="1">
    <citation type="submission" date="2019-06" db="EMBL/GenBank/DDBJ databases">
        <authorList>
            <consortium name="Wellcome Sanger Institute Data Sharing"/>
        </authorList>
    </citation>
    <scope>NUCLEOTIDE SEQUENCE [LARGE SCALE GENOMIC DNA]</scope>
</reference>
<name>A0A673C0F3_9TELE</name>
<dbReference type="InParanoid" id="A0A673C0F3"/>
<dbReference type="Ensembl" id="ENSSORT00005047566.1">
    <property type="protein sequence ID" value="ENSSORP00005046407.1"/>
    <property type="gene ID" value="ENSSORG00005021246.1"/>
</dbReference>
<proteinExistence type="predicted"/>
<sequence length="170" mass="18986">MGASSSGLLDEAKISHIKGLVDSTLQSFSVFYHQQYSAAYCGHLHQEVEPKKEGRGLLLTQRPQYDPEDVLYKGTVKFSCWDEQGKKWKERYTVLRRDYKLEIHDSIETFNRGAAAKLVLQPAGGVVLTTEEESKTLLEKSCAGILNGILHTNTLLKTQPSKCGSTKIII</sequence>
<reference evidence="1" key="3">
    <citation type="submission" date="2025-09" db="UniProtKB">
        <authorList>
            <consortium name="Ensembl"/>
        </authorList>
    </citation>
    <scope>IDENTIFICATION</scope>
</reference>
<evidence type="ECO:0000313" key="1">
    <source>
        <dbReference type="Ensembl" id="ENSSORP00005046407.1"/>
    </source>
</evidence>
<reference evidence="1" key="2">
    <citation type="submission" date="2025-08" db="UniProtKB">
        <authorList>
            <consortium name="Ensembl"/>
        </authorList>
    </citation>
    <scope>IDENTIFICATION</scope>
</reference>
<dbReference type="PANTHER" id="PTHR14392">
    <property type="entry name" value="NIBAN FAMILY MEMBER"/>
    <property type="match status" value="1"/>
</dbReference>
<dbReference type="InterPro" id="IPR026088">
    <property type="entry name" value="Niban-like"/>
</dbReference>
<organism evidence="1 2">
    <name type="scientific">Sphaeramia orbicularis</name>
    <name type="common">orbiculate cardinalfish</name>
    <dbReference type="NCBI Taxonomy" id="375764"/>
    <lineage>
        <taxon>Eukaryota</taxon>
        <taxon>Metazoa</taxon>
        <taxon>Chordata</taxon>
        <taxon>Craniata</taxon>
        <taxon>Vertebrata</taxon>
        <taxon>Euteleostomi</taxon>
        <taxon>Actinopterygii</taxon>
        <taxon>Neopterygii</taxon>
        <taxon>Teleostei</taxon>
        <taxon>Neoteleostei</taxon>
        <taxon>Acanthomorphata</taxon>
        <taxon>Gobiaria</taxon>
        <taxon>Kurtiformes</taxon>
        <taxon>Apogonoidei</taxon>
        <taxon>Apogonidae</taxon>
        <taxon>Apogoninae</taxon>
        <taxon>Sphaeramia</taxon>
    </lineage>
</organism>